<dbReference type="Pfam" id="PF00076">
    <property type="entry name" value="RRM_1"/>
    <property type="match status" value="2"/>
</dbReference>
<dbReference type="InterPro" id="IPR035979">
    <property type="entry name" value="RBD_domain_sf"/>
</dbReference>
<dbReference type="CDD" id="cd12344">
    <property type="entry name" value="RRM1_SECp43_like"/>
    <property type="match status" value="1"/>
</dbReference>
<reference evidence="3" key="1">
    <citation type="journal article" date="2018" name="Data Brief">
        <title>Genome sequence data from 17 accessions of Ensete ventricosum, a staple food crop for millions in Ethiopia.</title>
        <authorList>
            <person name="Yemataw Z."/>
            <person name="Muzemil S."/>
            <person name="Ambachew D."/>
            <person name="Tripathi L."/>
            <person name="Tesfaye K."/>
            <person name="Chala A."/>
            <person name="Farbos A."/>
            <person name="O'Neill P."/>
            <person name="Moore K."/>
            <person name="Grant M."/>
            <person name="Studholme D.J."/>
        </authorList>
    </citation>
    <scope>NUCLEOTIDE SEQUENCE [LARGE SCALE GENOMIC DNA]</scope>
    <source>
        <tissue evidence="3">Leaf</tissue>
    </source>
</reference>
<dbReference type="CDD" id="cd12345">
    <property type="entry name" value="RRM2_SECp43_like"/>
    <property type="match status" value="1"/>
</dbReference>
<feature type="compositionally biased region" description="Low complexity" evidence="2">
    <location>
        <begin position="358"/>
        <end position="367"/>
    </location>
</feature>
<dbReference type="GO" id="GO:0005829">
    <property type="term" value="C:cytosol"/>
    <property type="evidence" value="ECO:0007669"/>
    <property type="project" value="TreeGrafter"/>
</dbReference>
<name>A0A444FNY8_ENSVE</name>
<dbReference type="PANTHER" id="PTHR47640:SF48">
    <property type="entry name" value="POLYADENYLATE-BINDING PROTEIN RBP45B"/>
    <property type="match status" value="1"/>
</dbReference>
<dbReference type="AlphaFoldDB" id="A0A444FNY8"/>
<dbReference type="InterPro" id="IPR012677">
    <property type="entry name" value="Nucleotide-bd_a/b_plait_sf"/>
</dbReference>
<feature type="compositionally biased region" description="Polar residues" evidence="2">
    <location>
        <begin position="269"/>
        <end position="290"/>
    </location>
</feature>
<feature type="region of interest" description="Disordered" evidence="2">
    <location>
        <begin position="268"/>
        <end position="290"/>
    </location>
</feature>
<feature type="compositionally biased region" description="Pro residues" evidence="2">
    <location>
        <begin position="1"/>
        <end position="13"/>
    </location>
</feature>
<accession>A0A444FNY8</accession>
<dbReference type="PROSITE" id="PS50102">
    <property type="entry name" value="RRM"/>
    <property type="match status" value="2"/>
</dbReference>
<keyword evidence="1" id="KW-0694">RNA-binding</keyword>
<dbReference type="InterPro" id="IPR050825">
    <property type="entry name" value="RBM42_RBP45_47-like"/>
</dbReference>
<evidence type="ECO:0000313" key="3">
    <source>
        <dbReference type="EMBL" id="RZR72688.1"/>
    </source>
</evidence>
<dbReference type="GO" id="GO:0003729">
    <property type="term" value="F:mRNA binding"/>
    <property type="evidence" value="ECO:0007669"/>
    <property type="project" value="InterPro"/>
</dbReference>
<protein>
    <submittedName>
        <fullName evidence="3">Uncharacterized protein</fullName>
    </submittedName>
</protein>
<dbReference type="SMART" id="SM00360">
    <property type="entry name" value="RRM"/>
    <property type="match status" value="2"/>
</dbReference>
<gene>
    <name evidence="3" type="ORF">BHM03_00015891</name>
</gene>
<proteinExistence type="predicted"/>
<sequence length="378" mass="42231">MVQPPPMAPPPMDQQPQPQQWNMMPPQPQYYQPPPAPAMWNQQPSQVPPPVAQLVPQPQPQYQAPAPVPPLQMQYQVAPPAPAPHMAPQPASSDEIRTLWVGDLQYWMDENYLYSCFVHTGEIVSVKVIRNKQTGQSEGYGFIEFVSRAAADRILQTYNGQMMPNSEQAFRMNWATCGAGEKHGDGADYTIFVGDLAADVTDYLLQETFKNHYASVKGAKVVTDRLTGRSKGYGFVNFGDLNEQTRAMTEMNGVYCSTRPMRIGAAANKKSSASFQTGQGAESESDPNNTTVGTLWQGIKNIYSMAFCFFVIQPQQDANQWNGSFYGYTQSYDTYGYAPPHDPSMYAYATYPGYGNYQQPQQQQQQAQPPPQVRRVVC</sequence>
<feature type="compositionally biased region" description="Pro residues" evidence="2">
    <location>
        <begin position="25"/>
        <end position="37"/>
    </location>
</feature>
<dbReference type="FunFam" id="3.30.70.330:FF:000650">
    <property type="entry name" value="Polyadenylate-binding protein RBP45"/>
    <property type="match status" value="1"/>
</dbReference>
<dbReference type="EMBL" id="KV875738">
    <property type="protein sequence ID" value="RZR72688.1"/>
    <property type="molecule type" value="Genomic_DNA"/>
</dbReference>
<dbReference type="FunFam" id="3.30.70.330:FF:000236">
    <property type="entry name" value="Polyadenylate-binding protein RBP45C"/>
    <property type="match status" value="1"/>
</dbReference>
<dbReference type="SUPFAM" id="SSF54928">
    <property type="entry name" value="RNA-binding domain, RBD"/>
    <property type="match status" value="2"/>
</dbReference>
<dbReference type="Proteomes" id="UP000290560">
    <property type="component" value="Unassembled WGS sequence"/>
</dbReference>
<dbReference type="PANTHER" id="PTHR47640">
    <property type="entry name" value="TRNA SELENOCYSTEINE 1-ASSOCIATED PROTEIN 1-RELATED-RELATED"/>
    <property type="match status" value="1"/>
</dbReference>
<feature type="region of interest" description="Disordered" evidence="2">
    <location>
        <begin position="357"/>
        <end position="378"/>
    </location>
</feature>
<dbReference type="Gene3D" id="3.30.70.330">
    <property type="match status" value="2"/>
</dbReference>
<feature type="compositionally biased region" description="Low complexity" evidence="2">
    <location>
        <begin position="14"/>
        <end position="24"/>
    </location>
</feature>
<dbReference type="InterPro" id="IPR000504">
    <property type="entry name" value="RRM_dom"/>
</dbReference>
<feature type="region of interest" description="Disordered" evidence="2">
    <location>
        <begin position="1"/>
        <end position="57"/>
    </location>
</feature>
<organism evidence="3">
    <name type="scientific">Ensete ventricosum</name>
    <name type="common">Abyssinian banana</name>
    <name type="synonym">Musa ensete</name>
    <dbReference type="NCBI Taxonomy" id="4639"/>
    <lineage>
        <taxon>Eukaryota</taxon>
        <taxon>Viridiplantae</taxon>
        <taxon>Streptophyta</taxon>
        <taxon>Embryophyta</taxon>
        <taxon>Tracheophyta</taxon>
        <taxon>Spermatophyta</taxon>
        <taxon>Magnoliopsida</taxon>
        <taxon>Liliopsida</taxon>
        <taxon>Zingiberales</taxon>
        <taxon>Musaceae</taxon>
        <taxon>Ensete</taxon>
    </lineage>
</organism>
<evidence type="ECO:0000256" key="2">
    <source>
        <dbReference type="SAM" id="MobiDB-lite"/>
    </source>
</evidence>
<evidence type="ECO:0000256" key="1">
    <source>
        <dbReference type="ARBA" id="ARBA00022884"/>
    </source>
</evidence>